<evidence type="ECO:0000313" key="4">
    <source>
        <dbReference type="Proteomes" id="UP000015464"/>
    </source>
</evidence>
<dbReference type="STRING" id="653667.S9VYS5"/>
<dbReference type="HOGENOM" id="CLU_016658_2_0_1"/>
<proteinExistence type="inferred from homology"/>
<dbReference type="InterPro" id="IPR000396">
    <property type="entry name" value="Pdiesterase2"/>
</dbReference>
<comment type="similarity">
    <text evidence="1">Belongs to the cyclic nucleotide phosphodiesterase class-II family.</text>
</comment>
<dbReference type="GO" id="GO:0004115">
    <property type="term" value="F:3',5'-cyclic-AMP phosphodiesterase activity"/>
    <property type="evidence" value="ECO:0007669"/>
    <property type="project" value="UniProtKB-UniRule"/>
</dbReference>
<dbReference type="eggNOG" id="ENOG502RFKK">
    <property type="taxonomic scope" value="Eukaryota"/>
</dbReference>
<dbReference type="GO" id="GO:0051447">
    <property type="term" value="P:negative regulation of meiotic cell cycle"/>
    <property type="evidence" value="ECO:0007669"/>
    <property type="project" value="EnsemblFungi"/>
</dbReference>
<evidence type="ECO:0000256" key="2">
    <source>
        <dbReference type="SAM" id="MobiDB-lite"/>
    </source>
</evidence>
<accession>S9VYS5</accession>
<keyword evidence="1" id="KW-0114">cAMP</keyword>
<reference evidence="3 4" key="1">
    <citation type="journal article" date="2011" name="Science">
        <title>Comparative functional genomics of the fission yeasts.</title>
        <authorList>
            <person name="Rhind N."/>
            <person name="Chen Z."/>
            <person name="Yassour M."/>
            <person name="Thompson D.A."/>
            <person name="Haas B.J."/>
            <person name="Habib N."/>
            <person name="Wapinski I."/>
            <person name="Roy S."/>
            <person name="Lin M.F."/>
            <person name="Heiman D.I."/>
            <person name="Young S.K."/>
            <person name="Furuya K."/>
            <person name="Guo Y."/>
            <person name="Pidoux A."/>
            <person name="Chen H.M."/>
            <person name="Robbertse B."/>
            <person name="Goldberg J.M."/>
            <person name="Aoki K."/>
            <person name="Bayne E.H."/>
            <person name="Berlin A.M."/>
            <person name="Desjardins C.A."/>
            <person name="Dobbs E."/>
            <person name="Dukaj L."/>
            <person name="Fan L."/>
            <person name="FitzGerald M.G."/>
            <person name="French C."/>
            <person name="Gujja S."/>
            <person name="Hansen K."/>
            <person name="Keifenheim D."/>
            <person name="Levin J.Z."/>
            <person name="Mosher R.A."/>
            <person name="Mueller C.A."/>
            <person name="Pfiffner J."/>
            <person name="Priest M."/>
            <person name="Russ C."/>
            <person name="Smialowska A."/>
            <person name="Swoboda P."/>
            <person name="Sykes S.M."/>
            <person name="Vaughn M."/>
            <person name="Vengrova S."/>
            <person name="Yoder R."/>
            <person name="Zeng Q."/>
            <person name="Allshire R."/>
            <person name="Baulcombe D."/>
            <person name="Birren B.W."/>
            <person name="Brown W."/>
            <person name="Ekwall K."/>
            <person name="Kellis M."/>
            <person name="Leatherwood J."/>
            <person name="Levin H."/>
            <person name="Margalit H."/>
            <person name="Martienssen R."/>
            <person name="Nieduszynski C.A."/>
            <person name="Spatafora J.W."/>
            <person name="Friedman N."/>
            <person name="Dalgaard J.Z."/>
            <person name="Baumann P."/>
            <person name="Niki H."/>
            <person name="Regev A."/>
            <person name="Nusbaum C."/>
        </authorList>
    </citation>
    <scope>NUCLEOTIDE SEQUENCE [LARGE SCALE GENOMIC DNA]</scope>
    <source>
        <strain evidence="4">OY26 / ATCC MYA-4695 / CBS 11777 / NBRC 106824 / NRRL Y48691</strain>
    </source>
</reference>
<dbReference type="OMA" id="THILIEC"/>
<dbReference type="OrthoDB" id="258495at2759"/>
<dbReference type="GO" id="GO:0006198">
    <property type="term" value="P:cAMP catabolic process"/>
    <property type="evidence" value="ECO:0007669"/>
    <property type="project" value="UniProtKB-UniRule"/>
</dbReference>
<dbReference type="Pfam" id="PF02112">
    <property type="entry name" value="PDEase_II"/>
    <property type="match status" value="1"/>
</dbReference>
<dbReference type="GO" id="GO:0047555">
    <property type="term" value="F:3',5'-cyclic-GMP phosphodiesterase activity"/>
    <property type="evidence" value="ECO:0007669"/>
    <property type="project" value="EnsemblFungi"/>
</dbReference>
<sequence>MHPTSGGKAERPPKKRYSETSQESFTFFSLGTNGGPLESDCSAHLLSDGRFQEIISIDGGGHLSALAELIERKQLTVDVEERDSQVATKGISQDNVYAKAWLFSEQRIKTFLISHCHFDHIYGCVINSAMFGPQNPRTIVGLDYVINTLKKHVFNNQVWPALDKAGFINFKIIDETMYTNITSSLSILPFPVNHGSSFGHELKSSAFFIRNGLTDRYFLAFGDVEPDKVASDPLNIYIWKMCANLIAKKKLTHILIECSTPDIPDPLLFGHFCPRHLVEELCSLQSLVIGLGGNMDNITVLITHLKSHPLQTIDPAAVIMEQLEALSKQFSLSVTFKIVQRGQFYRFS</sequence>
<dbReference type="Proteomes" id="UP000015464">
    <property type="component" value="Unassembled WGS sequence"/>
</dbReference>
<evidence type="ECO:0000313" key="3">
    <source>
        <dbReference type="EMBL" id="EPY51359.1"/>
    </source>
</evidence>
<dbReference type="Gene3D" id="3.60.15.10">
    <property type="entry name" value="Ribonuclease Z/Hydroxyacylglutathione hydrolase-like"/>
    <property type="match status" value="1"/>
</dbReference>
<keyword evidence="1" id="KW-0378">Hydrolase</keyword>
<dbReference type="PANTHER" id="PTHR28283">
    <property type="entry name" value="3',5'-CYCLIC-NUCLEOTIDE PHOSPHODIESTERASE 1"/>
    <property type="match status" value="1"/>
</dbReference>
<dbReference type="PRINTS" id="PR00388">
    <property type="entry name" value="PDIESTERASE2"/>
</dbReference>
<feature type="region of interest" description="Disordered" evidence="2">
    <location>
        <begin position="1"/>
        <end position="22"/>
    </location>
</feature>
<organism evidence="3 4">
    <name type="scientific">Schizosaccharomyces cryophilus (strain OY26 / ATCC MYA-4695 / CBS 11777 / NBRC 106824 / NRRL Y48691)</name>
    <name type="common">Fission yeast</name>
    <dbReference type="NCBI Taxonomy" id="653667"/>
    <lineage>
        <taxon>Eukaryota</taxon>
        <taxon>Fungi</taxon>
        <taxon>Dikarya</taxon>
        <taxon>Ascomycota</taxon>
        <taxon>Taphrinomycotina</taxon>
        <taxon>Schizosaccharomycetes</taxon>
        <taxon>Schizosaccharomycetales</taxon>
        <taxon>Schizosaccharomycetaceae</taxon>
        <taxon>Schizosaccharomyces</taxon>
    </lineage>
</organism>
<protein>
    <submittedName>
        <fullName evidence="3">cAMP-specific phosphodiesterase Cgs2</fullName>
    </submittedName>
</protein>
<keyword evidence="4" id="KW-1185">Reference proteome</keyword>
<dbReference type="RefSeq" id="XP_013023929.1">
    <property type="nucleotide sequence ID" value="XM_013168475.1"/>
</dbReference>
<dbReference type="PANTHER" id="PTHR28283:SF1">
    <property type="entry name" value="3',5'-CYCLIC-NUCLEOTIDE PHOSPHODIESTERASE 1"/>
    <property type="match status" value="1"/>
</dbReference>
<dbReference type="GeneID" id="25036856"/>
<dbReference type="EMBL" id="KE546991">
    <property type="protein sequence ID" value="EPY51359.1"/>
    <property type="molecule type" value="Genomic_DNA"/>
</dbReference>
<dbReference type="InterPro" id="IPR036866">
    <property type="entry name" value="RibonucZ/Hydroxyglut_hydro"/>
</dbReference>
<gene>
    <name evidence="3" type="ORF">SPOG_02533</name>
</gene>
<dbReference type="AlphaFoldDB" id="S9VYS5"/>
<evidence type="ECO:0000256" key="1">
    <source>
        <dbReference type="PIRNR" id="PIRNR000962"/>
    </source>
</evidence>
<dbReference type="PIRSF" id="PIRSF000962">
    <property type="entry name" value="Cyc_nuc_PDEase"/>
    <property type="match status" value="1"/>
</dbReference>
<feature type="compositionally biased region" description="Basic and acidic residues" evidence="2">
    <location>
        <begin position="8"/>
        <end position="18"/>
    </location>
</feature>
<name>S9VYS5_SCHCR</name>
<dbReference type="GO" id="GO:0110034">
    <property type="term" value="P:negative regulation of adenylate cyclase-activating glucose-activated G protein-coupled receptor signaling pathway"/>
    <property type="evidence" value="ECO:0007669"/>
    <property type="project" value="EnsemblFungi"/>
</dbReference>
<dbReference type="CDD" id="cd07735">
    <property type="entry name" value="class_II_PDE_MBL-fold"/>
    <property type="match status" value="1"/>
</dbReference>
<dbReference type="SUPFAM" id="SSF56281">
    <property type="entry name" value="Metallo-hydrolase/oxidoreductase"/>
    <property type="match status" value="1"/>
</dbReference>